<evidence type="ECO:0000256" key="16">
    <source>
        <dbReference type="ARBA" id="ARBA00079592"/>
    </source>
</evidence>
<keyword evidence="10 18" id="KW-0067">ATP-binding</keyword>
<dbReference type="HAMAP" id="MF_00138">
    <property type="entry name" value="GARS"/>
    <property type="match status" value="1"/>
</dbReference>
<comment type="catalytic activity">
    <reaction evidence="17">
        <text>5-phospho-beta-D-ribosylamine + glycine + ATP = N(1)-(5-phospho-beta-D-ribosyl)glycinamide + ADP + phosphate + H(+)</text>
        <dbReference type="Rhea" id="RHEA:17453"/>
        <dbReference type="ChEBI" id="CHEBI:15378"/>
        <dbReference type="ChEBI" id="CHEBI:30616"/>
        <dbReference type="ChEBI" id="CHEBI:43474"/>
        <dbReference type="ChEBI" id="CHEBI:57305"/>
        <dbReference type="ChEBI" id="CHEBI:58681"/>
        <dbReference type="ChEBI" id="CHEBI:143788"/>
        <dbReference type="ChEBI" id="CHEBI:456216"/>
        <dbReference type="EC" id="6.3.4.13"/>
    </reaction>
</comment>
<evidence type="ECO:0000256" key="9">
    <source>
        <dbReference type="ARBA" id="ARBA00022755"/>
    </source>
</evidence>
<gene>
    <name evidence="17" type="primary">purD</name>
    <name evidence="20" type="ORF">SAMN05444584_1027</name>
</gene>
<dbReference type="AlphaFoldDB" id="A0A217EF30"/>
<evidence type="ECO:0000256" key="15">
    <source>
        <dbReference type="ARBA" id="ARBA00042864"/>
    </source>
</evidence>
<dbReference type="FunFam" id="3.40.50.20:FF:000006">
    <property type="entry name" value="Phosphoribosylamine--glycine ligase, chloroplastic"/>
    <property type="match status" value="1"/>
</dbReference>
<keyword evidence="6 17" id="KW-0436">Ligase</keyword>
<evidence type="ECO:0000256" key="13">
    <source>
        <dbReference type="ARBA" id="ARBA00038345"/>
    </source>
</evidence>
<comment type="pathway">
    <text evidence="3 17">Purine metabolism; IMP biosynthesis via de novo pathway; N(1)-(5-phospho-D-ribosyl)glycinamide from 5-phospho-alpha-D-ribose 1-diphosphate: step 2/2.</text>
</comment>
<evidence type="ECO:0000256" key="4">
    <source>
        <dbReference type="ARBA" id="ARBA00013255"/>
    </source>
</evidence>
<name>A0A217EF30_9GAMM</name>
<dbReference type="InterPro" id="IPR011761">
    <property type="entry name" value="ATP-grasp"/>
</dbReference>
<dbReference type="GO" id="GO:0004637">
    <property type="term" value="F:phosphoribosylamine-glycine ligase activity"/>
    <property type="evidence" value="ECO:0007669"/>
    <property type="project" value="UniProtKB-UniRule"/>
</dbReference>
<dbReference type="InterPro" id="IPR020561">
    <property type="entry name" value="PRibGlycinamid_synth_ATP-grasp"/>
</dbReference>
<dbReference type="Gene3D" id="3.90.600.10">
    <property type="entry name" value="Phosphoribosylglycinamide synthetase, C-terminal domain"/>
    <property type="match status" value="1"/>
</dbReference>
<evidence type="ECO:0000256" key="14">
    <source>
        <dbReference type="ARBA" id="ARBA00042242"/>
    </source>
</evidence>
<dbReference type="PROSITE" id="PS50975">
    <property type="entry name" value="ATP_GRASP"/>
    <property type="match status" value="1"/>
</dbReference>
<dbReference type="EC" id="6.3.4.13" evidence="4 17"/>
<dbReference type="InterPro" id="IPR000115">
    <property type="entry name" value="PRibGlycinamide_synth"/>
</dbReference>
<dbReference type="SUPFAM" id="SSF51246">
    <property type="entry name" value="Rudiment single hybrid motif"/>
    <property type="match status" value="1"/>
</dbReference>
<keyword evidence="21" id="KW-1185">Reference proteome</keyword>
<keyword evidence="12" id="KW-0464">Manganese</keyword>
<evidence type="ECO:0000256" key="18">
    <source>
        <dbReference type="PROSITE-ProRule" id="PRU00409"/>
    </source>
</evidence>
<dbReference type="Gene3D" id="3.40.50.20">
    <property type="match status" value="1"/>
</dbReference>
<evidence type="ECO:0000256" key="8">
    <source>
        <dbReference type="ARBA" id="ARBA00022741"/>
    </source>
</evidence>
<dbReference type="Pfam" id="PF02843">
    <property type="entry name" value="GARS_C"/>
    <property type="match status" value="1"/>
</dbReference>
<dbReference type="SUPFAM" id="SSF52440">
    <property type="entry name" value="PreATP-grasp domain"/>
    <property type="match status" value="1"/>
</dbReference>
<evidence type="ECO:0000256" key="6">
    <source>
        <dbReference type="ARBA" id="ARBA00022598"/>
    </source>
</evidence>
<dbReference type="PANTHER" id="PTHR43472:SF1">
    <property type="entry name" value="PHOSPHORIBOSYLAMINE--GLYCINE LIGASE, CHLOROPLASTIC"/>
    <property type="match status" value="1"/>
</dbReference>
<dbReference type="GO" id="GO:0006189">
    <property type="term" value="P:'de novo' IMP biosynthetic process"/>
    <property type="evidence" value="ECO:0007669"/>
    <property type="project" value="UniProtKB-UniRule"/>
</dbReference>
<dbReference type="NCBIfam" id="TIGR00877">
    <property type="entry name" value="purD"/>
    <property type="match status" value="1"/>
</dbReference>
<keyword evidence="11" id="KW-0460">Magnesium</keyword>
<evidence type="ECO:0000256" key="17">
    <source>
        <dbReference type="HAMAP-Rule" id="MF_00138"/>
    </source>
</evidence>
<feature type="domain" description="ATP-grasp" evidence="19">
    <location>
        <begin position="109"/>
        <end position="316"/>
    </location>
</feature>
<dbReference type="GO" id="GO:0005524">
    <property type="term" value="F:ATP binding"/>
    <property type="evidence" value="ECO:0007669"/>
    <property type="project" value="UniProtKB-UniRule"/>
</dbReference>
<dbReference type="Gene3D" id="3.30.1490.20">
    <property type="entry name" value="ATP-grasp fold, A domain"/>
    <property type="match status" value="1"/>
</dbReference>
<dbReference type="FunFam" id="3.30.1490.20:FF:000006">
    <property type="entry name" value="phosphoribosylamine--glycine ligase, chloroplastic-like"/>
    <property type="match status" value="1"/>
</dbReference>
<dbReference type="EMBL" id="FZLN01000001">
    <property type="protein sequence ID" value="SNQ29093.1"/>
    <property type="molecule type" value="Genomic_DNA"/>
</dbReference>
<dbReference type="GO" id="GO:0046872">
    <property type="term" value="F:metal ion binding"/>
    <property type="evidence" value="ECO:0007669"/>
    <property type="project" value="UniProtKB-KW"/>
</dbReference>
<reference evidence="21" key="1">
    <citation type="submission" date="2017-06" db="EMBL/GenBank/DDBJ databases">
        <authorList>
            <person name="Varghese N."/>
            <person name="Submissions S."/>
        </authorList>
    </citation>
    <scope>NUCLEOTIDE SEQUENCE [LARGE SCALE GENOMIC DNA]</scope>
    <source>
        <strain evidence="21">ANC 5114</strain>
    </source>
</reference>
<protein>
    <recommendedName>
        <fullName evidence="5 17">Phosphoribosylamine--glycine ligase</fullName>
        <ecNumber evidence="4 17">6.3.4.13</ecNumber>
    </recommendedName>
    <alternativeName>
        <fullName evidence="16 17">GARS</fullName>
    </alternativeName>
    <alternativeName>
        <fullName evidence="14 17">Glycinamide ribonucleotide synthetase</fullName>
    </alternativeName>
    <alternativeName>
        <fullName evidence="15 17">Phosphoribosylglycinamide synthetase</fullName>
    </alternativeName>
</protein>
<evidence type="ECO:0000256" key="7">
    <source>
        <dbReference type="ARBA" id="ARBA00022723"/>
    </source>
</evidence>
<dbReference type="RefSeq" id="WP_088823092.1">
    <property type="nucleotide sequence ID" value="NZ_FZLN01000001.1"/>
</dbReference>
<dbReference type="InterPro" id="IPR037123">
    <property type="entry name" value="PRibGlycinamide_synth_C_sf"/>
</dbReference>
<dbReference type="GO" id="GO:0009113">
    <property type="term" value="P:purine nucleobase biosynthetic process"/>
    <property type="evidence" value="ECO:0007669"/>
    <property type="project" value="InterPro"/>
</dbReference>
<dbReference type="SUPFAM" id="SSF56059">
    <property type="entry name" value="Glutathione synthetase ATP-binding domain-like"/>
    <property type="match status" value="1"/>
</dbReference>
<dbReference type="SMART" id="SM01210">
    <property type="entry name" value="GARS_C"/>
    <property type="match status" value="1"/>
</dbReference>
<dbReference type="FunFam" id="3.30.470.20:FF:000031">
    <property type="entry name" value="Phosphoribosylamine--glycine ligase"/>
    <property type="match status" value="1"/>
</dbReference>
<dbReference type="PANTHER" id="PTHR43472">
    <property type="entry name" value="PHOSPHORIBOSYLAMINE--GLYCINE LIGASE"/>
    <property type="match status" value="1"/>
</dbReference>
<comment type="cofactor">
    <cofactor evidence="2">
        <name>Mg(2+)</name>
        <dbReference type="ChEBI" id="CHEBI:18420"/>
    </cofactor>
</comment>
<dbReference type="InterPro" id="IPR020562">
    <property type="entry name" value="PRibGlycinamide_synth_N"/>
</dbReference>
<organism evidence="20 21">
    <name type="scientific">Acinetobacter apis</name>
    <dbReference type="NCBI Taxonomy" id="1229165"/>
    <lineage>
        <taxon>Bacteria</taxon>
        <taxon>Pseudomonadati</taxon>
        <taxon>Pseudomonadota</taxon>
        <taxon>Gammaproteobacteria</taxon>
        <taxon>Moraxellales</taxon>
        <taxon>Moraxellaceae</taxon>
        <taxon>Acinetobacter</taxon>
    </lineage>
</organism>
<dbReference type="InterPro" id="IPR016185">
    <property type="entry name" value="PreATP-grasp_dom_sf"/>
</dbReference>
<dbReference type="Gene3D" id="3.30.470.20">
    <property type="entry name" value="ATP-grasp fold, B domain"/>
    <property type="match status" value="1"/>
</dbReference>
<dbReference type="SMART" id="SM01209">
    <property type="entry name" value="GARS_A"/>
    <property type="match status" value="1"/>
</dbReference>
<dbReference type="InterPro" id="IPR020559">
    <property type="entry name" value="PRibGlycinamide_synth_CS"/>
</dbReference>
<keyword evidence="7" id="KW-0479">Metal-binding</keyword>
<dbReference type="InterPro" id="IPR013815">
    <property type="entry name" value="ATP_grasp_subdomain_1"/>
</dbReference>
<evidence type="ECO:0000256" key="12">
    <source>
        <dbReference type="ARBA" id="ARBA00023211"/>
    </source>
</evidence>
<dbReference type="Pfam" id="PF01071">
    <property type="entry name" value="GARS_A"/>
    <property type="match status" value="1"/>
</dbReference>
<dbReference type="FunFam" id="3.90.600.10:FF:000001">
    <property type="entry name" value="Trifunctional purine biosynthetic protein adenosine-3"/>
    <property type="match status" value="1"/>
</dbReference>
<dbReference type="InterPro" id="IPR020560">
    <property type="entry name" value="PRibGlycinamide_synth_C-dom"/>
</dbReference>
<evidence type="ECO:0000313" key="21">
    <source>
        <dbReference type="Proteomes" id="UP000243463"/>
    </source>
</evidence>
<evidence type="ECO:0000259" key="19">
    <source>
        <dbReference type="PROSITE" id="PS50975"/>
    </source>
</evidence>
<comment type="similarity">
    <text evidence="13 17">Belongs to the GARS family.</text>
</comment>
<dbReference type="UniPathway" id="UPA00074">
    <property type="reaction ID" value="UER00125"/>
</dbReference>
<keyword evidence="9 17" id="KW-0658">Purine biosynthesis</keyword>
<accession>A0A217EF30</accession>
<comment type="cofactor">
    <cofactor evidence="1">
        <name>Mn(2+)</name>
        <dbReference type="ChEBI" id="CHEBI:29035"/>
    </cofactor>
</comment>
<evidence type="ECO:0000256" key="1">
    <source>
        <dbReference type="ARBA" id="ARBA00001936"/>
    </source>
</evidence>
<evidence type="ECO:0000256" key="3">
    <source>
        <dbReference type="ARBA" id="ARBA00005174"/>
    </source>
</evidence>
<dbReference type="InterPro" id="IPR011054">
    <property type="entry name" value="Rudment_hybrid_motif"/>
</dbReference>
<keyword evidence="8 18" id="KW-0547">Nucleotide-binding</keyword>
<dbReference type="OrthoDB" id="9807240at2"/>
<dbReference type="Pfam" id="PF02844">
    <property type="entry name" value="GARS_N"/>
    <property type="match status" value="1"/>
</dbReference>
<sequence length="427" mass="45460">MNILVLGGGGREHALAWKIAQDSQVSTVFVAPGNAGTATEPKCQNLALNILDNAAIIEFAQTQNIELIVVGPEAPLVNGVVDAAQQAGLKIWGPTQYAAQLEGSKAFAKDFLKRHQIPTAFYDVFTEVDAAKAYISKHGAPIVIKADGLAAGKGVIVALTNEEAFAAIDDMLAGNKFGDAGSRVVIEEFLAGEEASFICMVDGDHILPMATSQDHKRIFEGDQGPNTGGMGAYSPAPVVTDEVFNRVMHDIMHPTIEGMKKDGHAYTGFLYAGLMIDEHNQPRVIEFNCRFGDPETQPIMMRLKSSLVDLITAGIDGQLPASADWDERKSIGIVLASKGYPDSSHTGDVISGLGQSPVGTKVFHAGTKTDENGRILTAGGRVLCVTALGDSVLEAQVNAIEVCGQISFEGMQYRTDIGYRAIAREQS</sequence>
<evidence type="ECO:0000256" key="2">
    <source>
        <dbReference type="ARBA" id="ARBA00001946"/>
    </source>
</evidence>
<evidence type="ECO:0000256" key="11">
    <source>
        <dbReference type="ARBA" id="ARBA00022842"/>
    </source>
</evidence>
<proteinExistence type="inferred from homology"/>
<dbReference type="Proteomes" id="UP000243463">
    <property type="component" value="Unassembled WGS sequence"/>
</dbReference>
<evidence type="ECO:0000256" key="5">
    <source>
        <dbReference type="ARBA" id="ARBA00020605"/>
    </source>
</evidence>
<evidence type="ECO:0000313" key="20">
    <source>
        <dbReference type="EMBL" id="SNQ29093.1"/>
    </source>
</evidence>
<evidence type="ECO:0000256" key="10">
    <source>
        <dbReference type="ARBA" id="ARBA00022840"/>
    </source>
</evidence>
<dbReference type="PROSITE" id="PS00184">
    <property type="entry name" value="GARS"/>
    <property type="match status" value="1"/>
</dbReference>